<comment type="similarity">
    <text evidence="1 2">Belongs to the BioY family.</text>
</comment>
<feature type="transmembrane region" description="Helical" evidence="3">
    <location>
        <begin position="95"/>
        <end position="114"/>
    </location>
</feature>
<keyword evidence="2" id="KW-0813">Transport</keyword>
<dbReference type="KEGG" id="cher:DK880_00487"/>
<protein>
    <recommendedName>
        <fullName evidence="2">Biotin transporter</fullName>
    </recommendedName>
</protein>
<keyword evidence="5" id="KW-1185">Reference proteome</keyword>
<evidence type="ECO:0000256" key="2">
    <source>
        <dbReference type="PIRNR" id="PIRNR016661"/>
    </source>
</evidence>
<dbReference type="AlphaFoldDB" id="A0A2Z3LIC2"/>
<dbReference type="EMBL" id="CP029619">
    <property type="protein sequence ID" value="AWN81810.1"/>
    <property type="molecule type" value="Genomic_DNA"/>
</dbReference>
<organism evidence="4 5">
    <name type="scientific">Candidatus Cardinium hertigii</name>
    <dbReference type="NCBI Taxonomy" id="247481"/>
    <lineage>
        <taxon>Bacteria</taxon>
        <taxon>Pseudomonadati</taxon>
        <taxon>Bacteroidota</taxon>
        <taxon>Cytophagia</taxon>
        <taxon>Cytophagales</taxon>
        <taxon>Amoebophilaceae</taxon>
        <taxon>Candidatus Cardinium</taxon>
    </lineage>
</organism>
<dbReference type="Proteomes" id="UP000245872">
    <property type="component" value="Chromosome"/>
</dbReference>
<feature type="transmembrane region" description="Helical" evidence="3">
    <location>
        <begin position="126"/>
        <end position="151"/>
    </location>
</feature>
<evidence type="ECO:0000313" key="4">
    <source>
        <dbReference type="EMBL" id="AWN81810.1"/>
    </source>
</evidence>
<reference evidence="4 5" key="1">
    <citation type="submission" date="2018-05" db="EMBL/GenBank/DDBJ databases">
        <title>Candidatus Cardinium hertigii Genome Assembly.</title>
        <authorList>
            <person name="Showmaker K.C."/>
            <person name="Walden K.O."/>
            <person name="Fields C.J."/>
            <person name="Lambert K.N."/>
            <person name="Hudson M.E."/>
        </authorList>
    </citation>
    <scope>NUCLEOTIDE SEQUENCE [LARGE SCALE GENOMIC DNA]</scope>
    <source>
        <strain evidence="5">cHgTN10</strain>
    </source>
</reference>
<evidence type="ECO:0000256" key="1">
    <source>
        <dbReference type="ARBA" id="ARBA00010692"/>
    </source>
</evidence>
<dbReference type="InterPro" id="IPR003784">
    <property type="entry name" value="BioY"/>
</dbReference>
<name>A0A2Z3LIC2_9BACT</name>
<dbReference type="GO" id="GO:0005886">
    <property type="term" value="C:plasma membrane"/>
    <property type="evidence" value="ECO:0007669"/>
    <property type="project" value="UniProtKB-SubCell"/>
</dbReference>
<keyword evidence="2 3" id="KW-0472">Membrane</keyword>
<dbReference type="RefSeq" id="WP_109997234.1">
    <property type="nucleotide sequence ID" value="NZ_CP029619.1"/>
</dbReference>
<keyword evidence="3" id="KW-1133">Transmembrane helix</keyword>
<comment type="subcellular location">
    <subcellularLocation>
        <location evidence="2">Cell membrane</location>
        <topology evidence="2">Multi-pass membrane protein</topology>
    </subcellularLocation>
</comment>
<proteinExistence type="inferred from homology"/>
<dbReference type="Gene3D" id="1.10.1760.20">
    <property type="match status" value="1"/>
</dbReference>
<dbReference type="PANTHER" id="PTHR34295:SF1">
    <property type="entry name" value="BIOTIN TRANSPORTER BIOY"/>
    <property type="match status" value="1"/>
</dbReference>
<dbReference type="Pfam" id="PF02632">
    <property type="entry name" value="BioY"/>
    <property type="match status" value="1"/>
</dbReference>
<keyword evidence="2" id="KW-1003">Cell membrane</keyword>
<evidence type="ECO:0000313" key="5">
    <source>
        <dbReference type="Proteomes" id="UP000245872"/>
    </source>
</evidence>
<evidence type="ECO:0000256" key="3">
    <source>
        <dbReference type="SAM" id="Phobius"/>
    </source>
</evidence>
<dbReference type="OrthoDB" id="9803495at2"/>
<dbReference type="PIRSF" id="PIRSF016661">
    <property type="entry name" value="BioY"/>
    <property type="match status" value="1"/>
</dbReference>
<gene>
    <name evidence="4" type="primary">bioY2</name>
    <name evidence="4" type="ORF">DK880_00487</name>
</gene>
<accession>A0A2Z3LIC2</accession>
<dbReference type="GO" id="GO:0015225">
    <property type="term" value="F:biotin transmembrane transporter activity"/>
    <property type="evidence" value="ECO:0007669"/>
    <property type="project" value="UniProtKB-UniRule"/>
</dbReference>
<sequence length="190" mass="20978">MSIATCNKIIRSSLKYIRCASNFHRITAILSAIALLAVCTQISVPLKPVPVTMQSFAVLFIGIFYSKCHAYSAVIVYLLIGMMGIPVFANFGSGISYIMGPTGGFLIGFLVALYPMSWYKTYLSDIITVHSVLLLCLLGSLAIFGCGYLWLIQYINAYKAFHLGIKPFIVGEIAKWVFLMVIARIKKISI</sequence>
<feature type="transmembrane region" description="Helical" evidence="3">
    <location>
        <begin position="23"/>
        <end position="43"/>
    </location>
</feature>
<dbReference type="PANTHER" id="PTHR34295">
    <property type="entry name" value="BIOTIN TRANSPORTER BIOY"/>
    <property type="match status" value="1"/>
</dbReference>
<keyword evidence="3" id="KW-0812">Transmembrane</keyword>